<dbReference type="OrthoDB" id="1719804at2759"/>
<proteinExistence type="predicted"/>
<feature type="compositionally biased region" description="Low complexity" evidence="1">
    <location>
        <begin position="79"/>
        <end position="90"/>
    </location>
</feature>
<dbReference type="Proteomes" id="UP000195402">
    <property type="component" value="Unassembled WGS sequence"/>
</dbReference>
<evidence type="ECO:0000313" key="3">
    <source>
        <dbReference type="Proteomes" id="UP000195402"/>
    </source>
</evidence>
<dbReference type="PANTHER" id="PTHR34808:SF5">
    <property type="entry name" value="SMP DOMAIN-CONTAINING PROTEIN"/>
    <property type="match status" value="1"/>
</dbReference>
<accession>A0A200QDM4</accession>
<dbReference type="PANTHER" id="PTHR34808">
    <property type="entry name" value="EXPRESSED PROTEIN"/>
    <property type="match status" value="1"/>
</dbReference>
<keyword evidence="3" id="KW-1185">Reference proteome</keyword>
<organism evidence="2 3">
    <name type="scientific">Macleaya cordata</name>
    <name type="common">Five-seeded plume-poppy</name>
    <name type="synonym">Bocconia cordata</name>
    <dbReference type="NCBI Taxonomy" id="56857"/>
    <lineage>
        <taxon>Eukaryota</taxon>
        <taxon>Viridiplantae</taxon>
        <taxon>Streptophyta</taxon>
        <taxon>Embryophyta</taxon>
        <taxon>Tracheophyta</taxon>
        <taxon>Spermatophyta</taxon>
        <taxon>Magnoliopsida</taxon>
        <taxon>Ranunculales</taxon>
        <taxon>Papaveraceae</taxon>
        <taxon>Papaveroideae</taxon>
        <taxon>Macleaya</taxon>
    </lineage>
</organism>
<evidence type="ECO:0000256" key="1">
    <source>
        <dbReference type="SAM" id="MobiDB-lite"/>
    </source>
</evidence>
<feature type="region of interest" description="Disordered" evidence="1">
    <location>
        <begin position="60"/>
        <end position="94"/>
    </location>
</feature>
<gene>
    <name evidence="2" type="ORF">BVC80_209g297</name>
</gene>
<sequence>MMAHALCCSIEMEPRTLNELQLNDAREAAIDIVKKQKSNEASNIFIEGLRPVLSIKVMEEEEEEEEQQKPVVECKEKISSSSSTTTITTTAAPPQSVIDERKPCDYCACNSTITIDESPHDNFNKIREPLSAPF</sequence>
<protein>
    <submittedName>
        <fullName evidence="2">Uncharacterized protein</fullName>
    </submittedName>
</protein>
<dbReference type="EMBL" id="MVGT01002328">
    <property type="protein sequence ID" value="OVA08553.1"/>
    <property type="molecule type" value="Genomic_DNA"/>
</dbReference>
<reference evidence="2 3" key="1">
    <citation type="journal article" date="2017" name="Mol. Plant">
        <title>The Genome of Medicinal Plant Macleaya cordata Provides New Insights into Benzylisoquinoline Alkaloids Metabolism.</title>
        <authorList>
            <person name="Liu X."/>
            <person name="Liu Y."/>
            <person name="Huang P."/>
            <person name="Ma Y."/>
            <person name="Qing Z."/>
            <person name="Tang Q."/>
            <person name="Cao H."/>
            <person name="Cheng P."/>
            <person name="Zheng Y."/>
            <person name="Yuan Z."/>
            <person name="Zhou Y."/>
            <person name="Liu J."/>
            <person name="Tang Z."/>
            <person name="Zhuo Y."/>
            <person name="Zhang Y."/>
            <person name="Yu L."/>
            <person name="Huang J."/>
            <person name="Yang P."/>
            <person name="Peng Q."/>
            <person name="Zhang J."/>
            <person name="Jiang W."/>
            <person name="Zhang Z."/>
            <person name="Lin K."/>
            <person name="Ro D.K."/>
            <person name="Chen X."/>
            <person name="Xiong X."/>
            <person name="Shang Y."/>
            <person name="Huang S."/>
            <person name="Zeng J."/>
        </authorList>
    </citation>
    <scope>NUCLEOTIDE SEQUENCE [LARGE SCALE GENOMIC DNA]</scope>
    <source>
        <strain evidence="3">cv. BLH2017</strain>
        <tissue evidence="2">Root</tissue>
    </source>
</reference>
<evidence type="ECO:0000313" key="2">
    <source>
        <dbReference type="EMBL" id="OVA08553.1"/>
    </source>
</evidence>
<comment type="caution">
    <text evidence="2">The sequence shown here is derived from an EMBL/GenBank/DDBJ whole genome shotgun (WGS) entry which is preliminary data.</text>
</comment>
<name>A0A200QDM4_MACCD</name>
<dbReference type="OMA" id="CCSIETE"/>
<dbReference type="AlphaFoldDB" id="A0A200QDM4"/>
<dbReference type="InParanoid" id="A0A200QDM4"/>